<comment type="caution">
    <text evidence="1">The sequence shown here is derived from an EMBL/GenBank/DDBJ whole genome shotgun (WGS) entry which is preliminary data.</text>
</comment>
<name>A0A4V3XGY0_9APHY</name>
<gene>
    <name evidence="1" type="ORF">EUX98_g8064</name>
</gene>
<dbReference type="Proteomes" id="UP000308730">
    <property type="component" value="Unassembled WGS sequence"/>
</dbReference>
<accession>A0A4V3XGY0</accession>
<reference evidence="1 2" key="1">
    <citation type="submission" date="2019-02" db="EMBL/GenBank/DDBJ databases">
        <title>Genome sequencing of the rare red list fungi Antrodiella citrinella (Flaviporus citrinellus).</title>
        <authorList>
            <person name="Buettner E."/>
            <person name="Kellner H."/>
        </authorList>
    </citation>
    <scope>NUCLEOTIDE SEQUENCE [LARGE SCALE GENOMIC DNA]</scope>
    <source>
        <strain evidence="1 2">DSM 108506</strain>
    </source>
</reference>
<keyword evidence="2" id="KW-1185">Reference proteome</keyword>
<organism evidence="1 2">
    <name type="scientific">Antrodiella citrinella</name>
    <dbReference type="NCBI Taxonomy" id="2447956"/>
    <lineage>
        <taxon>Eukaryota</taxon>
        <taxon>Fungi</taxon>
        <taxon>Dikarya</taxon>
        <taxon>Basidiomycota</taxon>
        <taxon>Agaricomycotina</taxon>
        <taxon>Agaricomycetes</taxon>
        <taxon>Polyporales</taxon>
        <taxon>Steccherinaceae</taxon>
        <taxon>Antrodiella</taxon>
    </lineage>
</organism>
<proteinExistence type="predicted"/>
<evidence type="ECO:0000313" key="2">
    <source>
        <dbReference type="Proteomes" id="UP000308730"/>
    </source>
</evidence>
<dbReference type="EMBL" id="SGPM01000392">
    <property type="protein sequence ID" value="THH23113.1"/>
    <property type="molecule type" value="Genomic_DNA"/>
</dbReference>
<evidence type="ECO:0000313" key="1">
    <source>
        <dbReference type="EMBL" id="THH23113.1"/>
    </source>
</evidence>
<sequence>MSKPTKTELRTVLASYMGARGLPTCVRLILIMICVSSGGLRQSNALYSQDVDLIVMTNSHTTEVLKNMLELGGGGDFYTRASKKVGATYRILYCKIPSLYATRYNRSTKVDILIPGIMSIPLLSTTAIVRIDGLPALPFFALLMLKVQGWSDHRKSDRSDYRLKQYQDVNDIDELLVIGQQGGKKFLSEVGQLPKDFLDVGYRLLGEYVTARGGHASWEVLGFEFSS</sequence>
<protein>
    <submittedName>
        <fullName evidence="1">Uncharacterized protein</fullName>
    </submittedName>
</protein>
<dbReference type="OrthoDB" id="3133286at2759"/>
<dbReference type="AlphaFoldDB" id="A0A4V3XGY0"/>